<evidence type="ECO:0000313" key="3">
    <source>
        <dbReference type="Proteomes" id="UP001258017"/>
    </source>
</evidence>
<protein>
    <submittedName>
        <fullName evidence="2">Uncharacterized protein</fullName>
    </submittedName>
</protein>
<keyword evidence="1" id="KW-0812">Transmembrane</keyword>
<evidence type="ECO:0000313" key="2">
    <source>
        <dbReference type="EMBL" id="KAK2585466.1"/>
    </source>
</evidence>
<keyword evidence="3" id="KW-1185">Reference proteome</keyword>
<feature type="transmembrane region" description="Helical" evidence="1">
    <location>
        <begin position="26"/>
        <end position="42"/>
    </location>
</feature>
<keyword evidence="1" id="KW-0472">Membrane</keyword>
<evidence type="ECO:0000256" key="1">
    <source>
        <dbReference type="SAM" id="Phobius"/>
    </source>
</evidence>
<feature type="transmembrane region" description="Helical" evidence="1">
    <location>
        <begin position="141"/>
        <end position="159"/>
    </location>
</feature>
<name>A0AAD9VSM0_9HYME</name>
<accession>A0AAD9VSM0</accession>
<reference evidence="2" key="1">
    <citation type="submission" date="2021-08" db="EMBL/GenBank/DDBJ databases">
        <authorList>
            <person name="Misof B."/>
            <person name="Oliver O."/>
            <person name="Podsiadlowski L."/>
            <person name="Donath A."/>
            <person name="Peters R."/>
            <person name="Mayer C."/>
            <person name="Rust J."/>
            <person name="Gunkel S."/>
            <person name="Lesny P."/>
            <person name="Martin S."/>
            <person name="Oeyen J.P."/>
            <person name="Petersen M."/>
            <person name="Panagiotis P."/>
            <person name="Wilbrandt J."/>
            <person name="Tanja T."/>
        </authorList>
    </citation>
    <scope>NUCLEOTIDE SEQUENCE</scope>
    <source>
        <strain evidence="2">GBR_01_08_01A</strain>
        <tissue evidence="2">Thorax + abdomen</tissue>
    </source>
</reference>
<dbReference type="AlphaFoldDB" id="A0AAD9VSM0"/>
<reference evidence="2" key="2">
    <citation type="journal article" date="2023" name="Commun. Biol.">
        <title>Intrasexual cuticular hydrocarbon dimorphism in a wasp sheds light on hydrocarbon biosynthesis genes in Hymenoptera.</title>
        <authorList>
            <person name="Moris V.C."/>
            <person name="Podsiadlowski L."/>
            <person name="Martin S."/>
            <person name="Oeyen J.P."/>
            <person name="Donath A."/>
            <person name="Petersen M."/>
            <person name="Wilbrandt J."/>
            <person name="Misof B."/>
            <person name="Liedtke D."/>
            <person name="Thamm M."/>
            <person name="Scheiner R."/>
            <person name="Schmitt T."/>
            <person name="Niehuis O."/>
        </authorList>
    </citation>
    <scope>NUCLEOTIDE SEQUENCE</scope>
    <source>
        <strain evidence="2">GBR_01_08_01A</strain>
    </source>
</reference>
<dbReference type="Proteomes" id="UP001258017">
    <property type="component" value="Unassembled WGS sequence"/>
</dbReference>
<gene>
    <name evidence="2" type="ORF">KPH14_010124</name>
</gene>
<keyword evidence="1" id="KW-1133">Transmembrane helix</keyword>
<organism evidence="2 3">
    <name type="scientific">Odynerus spinipes</name>
    <dbReference type="NCBI Taxonomy" id="1348599"/>
    <lineage>
        <taxon>Eukaryota</taxon>
        <taxon>Metazoa</taxon>
        <taxon>Ecdysozoa</taxon>
        <taxon>Arthropoda</taxon>
        <taxon>Hexapoda</taxon>
        <taxon>Insecta</taxon>
        <taxon>Pterygota</taxon>
        <taxon>Neoptera</taxon>
        <taxon>Endopterygota</taxon>
        <taxon>Hymenoptera</taxon>
        <taxon>Apocrita</taxon>
        <taxon>Aculeata</taxon>
        <taxon>Vespoidea</taxon>
        <taxon>Vespidae</taxon>
        <taxon>Eumeninae</taxon>
        <taxon>Odynerus</taxon>
    </lineage>
</organism>
<sequence length="283" mass="31080">MWMEDEVVFSVLRIPIYTYIRRKMKLYYVLALVMLLTVAYAADVTQDLLDSSVNSAESQTRDKRAPLLGKAALLGGAALVGKKALIVGGAALGAKGLYKAKYYGGGYGGYHGYGGYGYGGHGTFSYPEVYSTKKKKMHRTILIALAVCGCIAFCIATEADNQYNNQADTLGTLETANEFNTGDEVHTRTKRTLFLKKKIIGAGLLGFGLGVAKGYKLGYHSAPEVHRIYVPPPPPPVKYVEYVEKPVYISRFIEKPAPIYKAAHVDYEPSWSQPDPSPHYGSW</sequence>
<proteinExistence type="predicted"/>
<dbReference type="EMBL" id="JAIFRP010000021">
    <property type="protein sequence ID" value="KAK2585466.1"/>
    <property type="molecule type" value="Genomic_DNA"/>
</dbReference>
<feature type="transmembrane region" description="Helical" evidence="1">
    <location>
        <begin position="71"/>
        <end position="92"/>
    </location>
</feature>
<comment type="caution">
    <text evidence="2">The sequence shown here is derived from an EMBL/GenBank/DDBJ whole genome shotgun (WGS) entry which is preliminary data.</text>
</comment>